<keyword evidence="3" id="KW-1185">Reference proteome</keyword>
<dbReference type="Pfam" id="PF00378">
    <property type="entry name" value="ECH_1"/>
    <property type="match status" value="1"/>
</dbReference>
<dbReference type="Gene3D" id="3.90.226.10">
    <property type="entry name" value="2-enoyl-CoA Hydratase, Chain A, domain 1"/>
    <property type="match status" value="1"/>
</dbReference>
<dbReference type="InterPro" id="IPR001753">
    <property type="entry name" value="Enoyl-CoA_hydra/iso"/>
</dbReference>
<dbReference type="PANTHER" id="PTHR42964">
    <property type="entry name" value="ENOYL-COA HYDRATASE"/>
    <property type="match status" value="1"/>
</dbReference>
<evidence type="ECO:0000256" key="1">
    <source>
        <dbReference type="ARBA" id="ARBA00005254"/>
    </source>
</evidence>
<comment type="similarity">
    <text evidence="1">Belongs to the enoyl-CoA hydratase/isomerase family.</text>
</comment>
<evidence type="ECO:0000313" key="3">
    <source>
        <dbReference type="Proteomes" id="UP000827138"/>
    </source>
</evidence>
<reference evidence="2 3" key="1">
    <citation type="submission" date="2021-08" db="EMBL/GenBank/DDBJ databases">
        <authorList>
            <person name="Ping M."/>
        </authorList>
    </citation>
    <scope>NUCLEOTIDE SEQUENCE [LARGE SCALE GENOMIC DNA]</scope>
    <source>
        <strain evidence="2 3">MG28</strain>
    </source>
</reference>
<gene>
    <name evidence="2" type="ORF">K1J60_08720</name>
</gene>
<sequence length="250" mass="26172">MPSELVHLELSDHVATVTLDSPHNRNALSRQLVGELGERLSTAEADPGTRVVLLRSAHPVFCAGADLAEAASDTGADGPRQLVSLQAQIAGMAKPVVVELGGPVRAGGLGIVGAADIVLAAESVTFALTEVRLGLAPAVISLSLLERLSPRAAAEIFLSARTFGATEAADMGLITRAVPDAELASAVEDTLNSIAGGTLQGLSETKRLLNRDLLKRIERDGEHVARRSAELFDSEEARAAMKAFMSRTRP</sequence>
<evidence type="ECO:0000313" key="2">
    <source>
        <dbReference type="EMBL" id="QYX76574.1"/>
    </source>
</evidence>
<dbReference type="InterPro" id="IPR014748">
    <property type="entry name" value="Enoyl-CoA_hydra_C"/>
</dbReference>
<dbReference type="InterPro" id="IPR029045">
    <property type="entry name" value="ClpP/crotonase-like_dom_sf"/>
</dbReference>
<name>A0ABX8XLR5_9ACTN</name>
<organism evidence="2 3">
    <name type="scientific">Streptomyces akebiae</name>
    <dbReference type="NCBI Taxonomy" id="2865673"/>
    <lineage>
        <taxon>Bacteria</taxon>
        <taxon>Bacillati</taxon>
        <taxon>Actinomycetota</taxon>
        <taxon>Actinomycetes</taxon>
        <taxon>Kitasatosporales</taxon>
        <taxon>Streptomycetaceae</taxon>
        <taxon>Streptomyces</taxon>
    </lineage>
</organism>
<dbReference type="RefSeq" id="WP_220645684.1">
    <property type="nucleotide sequence ID" value="NZ_CP080647.1"/>
</dbReference>
<dbReference type="CDD" id="cd06558">
    <property type="entry name" value="crotonase-like"/>
    <property type="match status" value="1"/>
</dbReference>
<dbReference type="SUPFAM" id="SSF52096">
    <property type="entry name" value="ClpP/crotonase"/>
    <property type="match status" value="1"/>
</dbReference>
<accession>A0ABX8XLR5</accession>
<dbReference type="Proteomes" id="UP000827138">
    <property type="component" value="Chromosome"/>
</dbReference>
<proteinExistence type="inferred from homology"/>
<protein>
    <submittedName>
        <fullName evidence="2">Enoyl-CoA hydratase/isomerase family protein</fullName>
    </submittedName>
</protein>
<dbReference type="PANTHER" id="PTHR42964:SF1">
    <property type="entry name" value="POLYKETIDE BIOSYNTHESIS ENOYL-COA HYDRATASE PKSH-RELATED"/>
    <property type="match status" value="1"/>
</dbReference>
<dbReference type="InterPro" id="IPR051683">
    <property type="entry name" value="Enoyl-CoA_Hydratase/Isomerase"/>
</dbReference>
<dbReference type="EMBL" id="CP080647">
    <property type="protein sequence ID" value="QYX76574.1"/>
    <property type="molecule type" value="Genomic_DNA"/>
</dbReference>
<dbReference type="Gene3D" id="1.10.12.10">
    <property type="entry name" value="Lyase 2-enoyl-coa Hydratase, Chain A, domain 2"/>
    <property type="match status" value="1"/>
</dbReference>